<evidence type="ECO:0000256" key="4">
    <source>
        <dbReference type="PROSITE-ProRule" id="PRU10141"/>
    </source>
</evidence>
<feature type="compositionally biased region" description="Basic and acidic residues" evidence="5">
    <location>
        <begin position="449"/>
        <end position="465"/>
    </location>
</feature>
<gene>
    <name evidence="7" type="ORF">CCH79_00001421</name>
</gene>
<organism evidence="7 8">
    <name type="scientific">Gambusia affinis</name>
    <name type="common">Western mosquitofish</name>
    <name type="synonym">Heterandria affinis</name>
    <dbReference type="NCBI Taxonomy" id="33528"/>
    <lineage>
        <taxon>Eukaryota</taxon>
        <taxon>Metazoa</taxon>
        <taxon>Chordata</taxon>
        <taxon>Craniata</taxon>
        <taxon>Vertebrata</taxon>
        <taxon>Euteleostomi</taxon>
        <taxon>Actinopterygii</taxon>
        <taxon>Neopterygii</taxon>
        <taxon>Teleostei</taxon>
        <taxon>Neoteleostei</taxon>
        <taxon>Acanthomorphata</taxon>
        <taxon>Ovalentaria</taxon>
        <taxon>Atherinomorphae</taxon>
        <taxon>Cyprinodontiformes</taxon>
        <taxon>Poeciliidae</taxon>
        <taxon>Poeciliinae</taxon>
        <taxon>Gambusia</taxon>
    </lineage>
</organism>
<accession>A0A315W1X8</accession>
<dbReference type="Pfam" id="PF00069">
    <property type="entry name" value="Pkinase"/>
    <property type="match status" value="1"/>
</dbReference>
<reference evidence="7 8" key="1">
    <citation type="journal article" date="2018" name="G3 (Bethesda)">
        <title>A High-Quality Reference Genome for the Invasive Mosquitofish Gambusia affinis Using a Chicago Library.</title>
        <authorList>
            <person name="Hoffberg S.L."/>
            <person name="Troendle N.J."/>
            <person name="Glenn T.C."/>
            <person name="Mahmud O."/>
            <person name="Louha S."/>
            <person name="Chalopin D."/>
            <person name="Bennetzen J.L."/>
            <person name="Mauricio R."/>
        </authorList>
    </citation>
    <scope>NUCLEOTIDE SEQUENCE [LARGE SCALE GENOMIC DNA]</scope>
    <source>
        <strain evidence="7">NE01/NJP1002.9</strain>
        <tissue evidence="7">Muscle</tissue>
    </source>
</reference>
<evidence type="ECO:0000256" key="1">
    <source>
        <dbReference type="ARBA" id="ARBA00012513"/>
    </source>
</evidence>
<feature type="compositionally biased region" description="Acidic residues" evidence="5">
    <location>
        <begin position="530"/>
        <end position="544"/>
    </location>
</feature>
<dbReference type="Gene3D" id="1.10.510.10">
    <property type="entry name" value="Transferase(Phosphotransferase) domain 1"/>
    <property type="match status" value="1"/>
</dbReference>
<feature type="non-terminal residue" evidence="7">
    <location>
        <position position="678"/>
    </location>
</feature>
<dbReference type="InterPro" id="IPR008271">
    <property type="entry name" value="Ser/Thr_kinase_AS"/>
</dbReference>
<evidence type="ECO:0000259" key="6">
    <source>
        <dbReference type="PROSITE" id="PS50011"/>
    </source>
</evidence>
<dbReference type="InterPro" id="IPR050235">
    <property type="entry name" value="CK1_Ser-Thr_kinase"/>
</dbReference>
<dbReference type="PROSITE" id="PS00108">
    <property type="entry name" value="PROTEIN_KINASE_ST"/>
    <property type="match status" value="1"/>
</dbReference>
<dbReference type="InterPro" id="IPR011009">
    <property type="entry name" value="Kinase-like_dom_sf"/>
</dbReference>
<dbReference type="AlphaFoldDB" id="A0A315W1X8"/>
<keyword evidence="3 4" id="KW-0067">ATP-binding</keyword>
<evidence type="ECO:0000256" key="3">
    <source>
        <dbReference type="ARBA" id="ARBA00022840"/>
    </source>
</evidence>
<dbReference type="PANTHER" id="PTHR11909">
    <property type="entry name" value="CASEIN KINASE-RELATED"/>
    <property type="match status" value="1"/>
</dbReference>
<dbReference type="InterPro" id="IPR000719">
    <property type="entry name" value="Prot_kinase_dom"/>
</dbReference>
<feature type="compositionally biased region" description="Basic and acidic residues" evidence="5">
    <location>
        <begin position="581"/>
        <end position="608"/>
    </location>
</feature>
<dbReference type="InterPro" id="IPR017441">
    <property type="entry name" value="Protein_kinase_ATP_BS"/>
</dbReference>
<evidence type="ECO:0000313" key="8">
    <source>
        <dbReference type="Proteomes" id="UP000250572"/>
    </source>
</evidence>
<evidence type="ECO:0000313" key="7">
    <source>
        <dbReference type="EMBL" id="PWA25738.1"/>
    </source>
</evidence>
<dbReference type="EMBL" id="NHOQ01001229">
    <property type="protein sequence ID" value="PWA25738.1"/>
    <property type="molecule type" value="Genomic_DNA"/>
</dbReference>
<keyword evidence="8" id="KW-1185">Reference proteome</keyword>
<dbReference type="GO" id="GO:0004674">
    <property type="term" value="F:protein serine/threonine kinase activity"/>
    <property type="evidence" value="ECO:0007669"/>
    <property type="project" value="UniProtKB-EC"/>
</dbReference>
<name>A0A315W1X8_GAMAF</name>
<feature type="region of interest" description="Disordered" evidence="5">
    <location>
        <begin position="528"/>
        <end position="608"/>
    </location>
</feature>
<dbReference type="EC" id="2.7.11.1" evidence="1"/>
<sequence>MEDRKKVVHVGRLVEVNMSFILSISSGWTHHINQLIISLPPYGLRPGWVRVATARIVSPVLIRTIMPSPSQGPVTPNGVAPSLRLVSEIPVYERWRKDMLQCHSARAAEPAEQLPCVRAVMAPPKKRALPKPLPEDFILTDTEKKKWRLGKIIGQGGFGLIYLASQDISRPVPSDTDFVIKVEYCDNGPLFSELKFYQRAAKPESVQKWKKGKKLSFLGIPTYWGSGVAEYKNLRYRFMAMDRLGCDLQKICEHNRGRLKKSTVFQIGKRLVDVLEYIHENEYVHADIKASNLMLGYRDQDQVYLADYGLAYRYAPDGVHKEYRKNPKRAHNGTIEYTSLDAHNGVAPSRRGDLQILGFCLLHWLCGSLPWDNVLKNPTQVQEAKIELMDNLPDSVQQLSGSGASTDELAEFLIYVRTLDYDDKPDYRLLKELLNCRAKGGLDLSVPEGHQRSATKESSKREKQQKGGTARGSCRAKLDDEELESPKSKSASARHLWGLSLSRSSEKKEVSPPGKYLLRPRLACMYEEKENSEEEDDVENEKEEEEVKEKKDVRPKRIPACYLRGPPIGPADQTKQRTNSKRPDNKTDEQTGSTARREHQRSLRGGARCDRERQMHDGDYRECWDKRPHQNGGRYCHMSECKPAIVQRNSWKSRFVCVGFILLVGAAFLFAEVQFNSI</sequence>
<evidence type="ECO:0000256" key="2">
    <source>
        <dbReference type="ARBA" id="ARBA00022741"/>
    </source>
</evidence>
<proteinExistence type="predicted"/>
<dbReference type="PROSITE" id="PS50011">
    <property type="entry name" value="PROTEIN_KINASE_DOM"/>
    <property type="match status" value="1"/>
</dbReference>
<feature type="region of interest" description="Disordered" evidence="5">
    <location>
        <begin position="445"/>
        <end position="494"/>
    </location>
</feature>
<dbReference type="Proteomes" id="UP000250572">
    <property type="component" value="Unassembled WGS sequence"/>
</dbReference>
<dbReference type="SUPFAM" id="SSF56112">
    <property type="entry name" value="Protein kinase-like (PK-like)"/>
    <property type="match status" value="1"/>
</dbReference>
<dbReference type="PROSITE" id="PS00107">
    <property type="entry name" value="PROTEIN_KINASE_ATP"/>
    <property type="match status" value="1"/>
</dbReference>
<comment type="caution">
    <text evidence="7">The sequence shown here is derived from an EMBL/GenBank/DDBJ whole genome shotgun (WGS) entry which is preliminary data.</text>
</comment>
<keyword evidence="2 4" id="KW-0547">Nucleotide-binding</keyword>
<protein>
    <recommendedName>
        <fullName evidence="1">non-specific serine/threonine protein kinase</fullName>
        <ecNumber evidence="1">2.7.11.1</ecNumber>
    </recommendedName>
</protein>
<evidence type="ECO:0000256" key="5">
    <source>
        <dbReference type="SAM" id="MobiDB-lite"/>
    </source>
</evidence>
<dbReference type="GO" id="GO:0005524">
    <property type="term" value="F:ATP binding"/>
    <property type="evidence" value="ECO:0007669"/>
    <property type="project" value="UniProtKB-UniRule"/>
</dbReference>
<feature type="binding site" evidence="4">
    <location>
        <position position="181"/>
    </location>
    <ligand>
        <name>ATP</name>
        <dbReference type="ChEBI" id="CHEBI:30616"/>
    </ligand>
</feature>
<feature type="domain" description="Protein kinase" evidence="6">
    <location>
        <begin position="147"/>
        <end position="434"/>
    </location>
</feature>
<dbReference type="SMART" id="SM00220">
    <property type="entry name" value="S_TKc"/>
    <property type="match status" value="1"/>
</dbReference>
<dbReference type="STRING" id="33528.ENSGAFP00000005369"/>